<reference evidence="2 3" key="1">
    <citation type="submission" date="2019-06" db="EMBL/GenBank/DDBJ databases">
        <title>Draft genomes of female and male turbot (Scophthalmus maximus).</title>
        <authorList>
            <person name="Xu H."/>
            <person name="Xu X.-W."/>
            <person name="Shao C."/>
            <person name="Chen S."/>
        </authorList>
    </citation>
    <scope>NUCLEOTIDE SEQUENCE [LARGE SCALE GENOMIC DNA]</scope>
    <source>
        <strain evidence="2">Ysfricsl-2016a</strain>
        <tissue evidence="2">Blood</tissue>
    </source>
</reference>
<evidence type="ECO:0000256" key="1">
    <source>
        <dbReference type="SAM" id="MobiDB-lite"/>
    </source>
</evidence>
<dbReference type="AlphaFoldDB" id="A0A6A4TP25"/>
<dbReference type="EMBL" id="VEVO01000003">
    <property type="protein sequence ID" value="KAF0044531.1"/>
    <property type="molecule type" value="Genomic_DNA"/>
</dbReference>
<evidence type="ECO:0000313" key="2">
    <source>
        <dbReference type="EMBL" id="KAF0044531.1"/>
    </source>
</evidence>
<gene>
    <name evidence="2" type="ORF">F2P81_003689</name>
</gene>
<feature type="region of interest" description="Disordered" evidence="1">
    <location>
        <begin position="39"/>
        <end position="84"/>
    </location>
</feature>
<proteinExistence type="predicted"/>
<comment type="caution">
    <text evidence="2">The sequence shown here is derived from an EMBL/GenBank/DDBJ whole genome shotgun (WGS) entry which is preliminary data.</text>
</comment>
<protein>
    <submittedName>
        <fullName evidence="2">Uncharacterized protein</fullName>
    </submittedName>
</protein>
<sequence>MVFKDLHPVLPEEVLHCKSLCSHSGFWFDAADGQLFRGEPPHSVTWATSGTPLSDPTGGRRRKFDGRSPTANQSFPKRTRRPIA</sequence>
<evidence type="ECO:0000313" key="3">
    <source>
        <dbReference type="Proteomes" id="UP000438429"/>
    </source>
</evidence>
<accession>A0A6A4TP25</accession>
<dbReference type="Proteomes" id="UP000438429">
    <property type="component" value="Unassembled WGS sequence"/>
</dbReference>
<organism evidence="2 3">
    <name type="scientific">Scophthalmus maximus</name>
    <name type="common">Turbot</name>
    <name type="synonym">Psetta maxima</name>
    <dbReference type="NCBI Taxonomy" id="52904"/>
    <lineage>
        <taxon>Eukaryota</taxon>
        <taxon>Metazoa</taxon>
        <taxon>Chordata</taxon>
        <taxon>Craniata</taxon>
        <taxon>Vertebrata</taxon>
        <taxon>Euteleostomi</taxon>
        <taxon>Actinopterygii</taxon>
        <taxon>Neopterygii</taxon>
        <taxon>Teleostei</taxon>
        <taxon>Neoteleostei</taxon>
        <taxon>Acanthomorphata</taxon>
        <taxon>Carangaria</taxon>
        <taxon>Pleuronectiformes</taxon>
        <taxon>Pleuronectoidei</taxon>
        <taxon>Scophthalmidae</taxon>
        <taxon>Scophthalmus</taxon>
    </lineage>
</organism>
<feature type="compositionally biased region" description="Polar residues" evidence="1">
    <location>
        <begin position="45"/>
        <end position="54"/>
    </location>
</feature>
<name>A0A6A4TP25_SCOMX</name>